<sequence length="375" mass="42628">MLNPHLNFINLTSSEHTRYTQHLVLPYIEIEGQKRLKTAKILCIGIGGLGSSCLLYLAAAGIRNIGLMDEDIVDESNLQRQIIYQITDIGYKKIECAEKKLRKINPDCKIELYHESLSLYNTTQIIPKYDIIIDGTDNFKSKSIISHACFSFNKPHIYGAISQFEGHISVFNYQGGPLYQDLYSQDTLQIKQPICTRNGVLGALTGIIGTLQAIEVIKIIVGIDNTLSGTILIYNALNTSFKKVRLRKKVSCLHNYNKCKNSLIKAYHSSGSLNTKITHTVTISTQNLQLQPNILLVDVRQSWEYHYDHIKDSINIPLKKLGYKNILSFLKQQTRTKKIYIYCNTRSRSNAALSLLYKHGIVSYQLKFASKYLKE</sequence>
<dbReference type="AlphaFoldDB" id="A0A1C9CFN9"/>
<geneLocation type="plastid" evidence="7"/>
<protein>
    <recommendedName>
        <fullName evidence="4">Probable molybdopterin-synthase adenylyltransferase</fullName>
    </recommendedName>
</protein>
<dbReference type="Gene3D" id="3.40.50.720">
    <property type="entry name" value="NAD(P)-binding Rossmann-like Domain"/>
    <property type="match status" value="1"/>
</dbReference>
<dbReference type="SUPFAM" id="SSF69572">
    <property type="entry name" value="Activating enzymes of the ubiquitin-like proteins"/>
    <property type="match status" value="1"/>
</dbReference>
<dbReference type="InterPro" id="IPR036873">
    <property type="entry name" value="Rhodanese-like_dom_sf"/>
</dbReference>
<dbReference type="Pfam" id="PF00581">
    <property type="entry name" value="Rhodanese"/>
    <property type="match status" value="1"/>
</dbReference>
<evidence type="ECO:0000259" key="6">
    <source>
        <dbReference type="PROSITE" id="PS50206"/>
    </source>
</evidence>
<evidence type="ECO:0000256" key="3">
    <source>
        <dbReference type="ARBA" id="ARBA00022840"/>
    </source>
</evidence>
<reference evidence="7" key="1">
    <citation type="journal article" date="2016" name="BMC Biol.">
        <title>Parallel evolution of highly conserved plastid genome architecture in red seaweeds and seed plants.</title>
        <authorList>
            <person name="Lee J."/>
            <person name="Cho C.H."/>
            <person name="Park S.I."/>
            <person name="Choi J.W."/>
            <person name="Song H.S."/>
            <person name="West J.A."/>
            <person name="Bhattacharya D."/>
            <person name="Yoon H.S."/>
        </authorList>
    </citation>
    <scope>NUCLEOTIDE SEQUENCE</scope>
</reference>
<dbReference type="PANTHER" id="PTHR10953">
    <property type="entry name" value="UBIQUITIN-ACTIVATING ENZYME E1"/>
    <property type="match status" value="1"/>
</dbReference>
<keyword evidence="5" id="KW-1133">Transmembrane helix</keyword>
<dbReference type="InterPro" id="IPR000594">
    <property type="entry name" value="ThiF_NAD_FAD-bd"/>
</dbReference>
<dbReference type="GO" id="GO:0004792">
    <property type="term" value="F:thiosulfate-cyanide sulfurtransferase activity"/>
    <property type="evidence" value="ECO:0007669"/>
    <property type="project" value="TreeGrafter"/>
</dbReference>
<dbReference type="CDD" id="cd00757">
    <property type="entry name" value="ThiF_MoeB_HesA_family"/>
    <property type="match status" value="1"/>
</dbReference>
<organism evidence="7">
    <name type="scientific">Hildenbrandia rivularis</name>
    <dbReference type="NCBI Taxonomy" id="135206"/>
    <lineage>
        <taxon>Eukaryota</taxon>
        <taxon>Rhodophyta</taxon>
        <taxon>Florideophyceae</taxon>
        <taxon>Hildenbrandiophycidae</taxon>
        <taxon>Hildenbrandiales</taxon>
        <taxon>Hildenbrandiaceae</taxon>
        <taxon>Hildenbrandia</taxon>
    </lineage>
</organism>
<dbReference type="Gene3D" id="3.40.250.10">
    <property type="entry name" value="Rhodanese-like domain"/>
    <property type="match status" value="1"/>
</dbReference>
<dbReference type="FunFam" id="3.40.50.720:FF:000033">
    <property type="entry name" value="Adenylyltransferase and sulfurtransferase MOCS3"/>
    <property type="match status" value="1"/>
</dbReference>
<keyword evidence="5" id="KW-0472">Membrane</keyword>
<feature type="domain" description="Rhodanese" evidence="6">
    <location>
        <begin position="290"/>
        <end position="361"/>
    </location>
</feature>
<dbReference type="RefSeq" id="YP_009297641.1">
    <property type="nucleotide sequence ID" value="NC_031177.1"/>
</dbReference>
<keyword evidence="3" id="KW-0067">ATP-binding</keyword>
<evidence type="ECO:0000256" key="4">
    <source>
        <dbReference type="ARBA" id="ARBA00072792"/>
    </source>
</evidence>
<evidence type="ECO:0000313" key="7">
    <source>
        <dbReference type="EMBL" id="AOM67185.1"/>
    </source>
</evidence>
<dbReference type="InterPro" id="IPR045886">
    <property type="entry name" value="ThiF/MoeB/HesA"/>
</dbReference>
<dbReference type="GO" id="GO:0016779">
    <property type="term" value="F:nucleotidyltransferase activity"/>
    <property type="evidence" value="ECO:0007669"/>
    <property type="project" value="TreeGrafter"/>
</dbReference>
<dbReference type="GeneID" id="29074281"/>
<dbReference type="CDD" id="cd00158">
    <property type="entry name" value="RHOD"/>
    <property type="match status" value="1"/>
</dbReference>
<dbReference type="GO" id="GO:0008146">
    <property type="term" value="F:sulfotransferase activity"/>
    <property type="evidence" value="ECO:0007669"/>
    <property type="project" value="TreeGrafter"/>
</dbReference>
<gene>
    <name evidence="7" type="primary">moeB</name>
    <name evidence="7" type="ORF">Hrvl_125</name>
</gene>
<dbReference type="GO" id="GO:0008641">
    <property type="term" value="F:ubiquitin-like modifier activating enzyme activity"/>
    <property type="evidence" value="ECO:0007669"/>
    <property type="project" value="InterPro"/>
</dbReference>
<keyword evidence="7" id="KW-0934">Plastid</keyword>
<feature type="transmembrane region" description="Helical" evidence="5">
    <location>
        <begin position="41"/>
        <end position="62"/>
    </location>
</feature>
<proteinExistence type="predicted"/>
<dbReference type="PANTHER" id="PTHR10953:SF102">
    <property type="entry name" value="ADENYLYLTRANSFERASE AND SULFURTRANSFERASE MOCS3"/>
    <property type="match status" value="1"/>
</dbReference>
<dbReference type="PROSITE" id="PS50206">
    <property type="entry name" value="RHODANESE_3"/>
    <property type="match status" value="1"/>
</dbReference>
<dbReference type="EMBL" id="KX284723">
    <property type="protein sequence ID" value="AOM67185.1"/>
    <property type="molecule type" value="Genomic_DNA"/>
</dbReference>
<dbReference type="InterPro" id="IPR001763">
    <property type="entry name" value="Rhodanese-like_dom"/>
</dbReference>
<evidence type="ECO:0000256" key="2">
    <source>
        <dbReference type="ARBA" id="ARBA00022741"/>
    </source>
</evidence>
<dbReference type="SMART" id="SM00450">
    <property type="entry name" value="RHOD"/>
    <property type="match status" value="1"/>
</dbReference>
<keyword evidence="1" id="KW-0808">Transferase</keyword>
<evidence type="ECO:0000256" key="5">
    <source>
        <dbReference type="SAM" id="Phobius"/>
    </source>
</evidence>
<dbReference type="GO" id="GO:0005524">
    <property type="term" value="F:ATP binding"/>
    <property type="evidence" value="ECO:0007669"/>
    <property type="project" value="UniProtKB-KW"/>
</dbReference>
<evidence type="ECO:0000256" key="1">
    <source>
        <dbReference type="ARBA" id="ARBA00022679"/>
    </source>
</evidence>
<keyword evidence="5" id="KW-0812">Transmembrane</keyword>
<keyword evidence="2" id="KW-0547">Nucleotide-binding</keyword>
<dbReference type="InterPro" id="IPR035985">
    <property type="entry name" value="Ubiquitin-activating_enz"/>
</dbReference>
<dbReference type="Pfam" id="PF00899">
    <property type="entry name" value="ThiF"/>
    <property type="match status" value="1"/>
</dbReference>
<name>A0A1C9CFN9_9FLOR</name>
<accession>A0A1C9CFN9</accession>
<dbReference type="GO" id="GO:0005829">
    <property type="term" value="C:cytosol"/>
    <property type="evidence" value="ECO:0007669"/>
    <property type="project" value="TreeGrafter"/>
</dbReference>